<dbReference type="InterPro" id="IPR050593">
    <property type="entry name" value="LovG"/>
</dbReference>
<organism evidence="4 5">
    <name type="scientific">Penicillium salamii</name>
    <dbReference type="NCBI Taxonomy" id="1612424"/>
    <lineage>
        <taxon>Eukaryota</taxon>
        <taxon>Fungi</taxon>
        <taxon>Dikarya</taxon>
        <taxon>Ascomycota</taxon>
        <taxon>Pezizomycotina</taxon>
        <taxon>Eurotiomycetes</taxon>
        <taxon>Eurotiomycetidae</taxon>
        <taxon>Eurotiales</taxon>
        <taxon>Aspergillaceae</taxon>
        <taxon>Penicillium</taxon>
    </lineage>
</organism>
<dbReference type="Proteomes" id="UP001152646">
    <property type="component" value="Unassembled WGS sequence"/>
</dbReference>
<dbReference type="EMBL" id="CAJVPA010000207">
    <property type="protein sequence ID" value="CAG8403514.1"/>
    <property type="molecule type" value="Genomic_DNA"/>
</dbReference>
<keyword evidence="2" id="KW-1133">Transmembrane helix</keyword>
<evidence type="ECO:0000256" key="1">
    <source>
        <dbReference type="ARBA" id="ARBA00022801"/>
    </source>
</evidence>
<gene>
    <name evidence="4" type="ORF">PSALAMII_LOCUS8377</name>
</gene>
<keyword evidence="2" id="KW-0472">Membrane</keyword>
<dbReference type="PANTHER" id="PTHR48070:SF6">
    <property type="entry name" value="ESTERASE OVCA2"/>
    <property type="match status" value="1"/>
</dbReference>
<dbReference type="GO" id="GO:0017000">
    <property type="term" value="P:antibiotic biosynthetic process"/>
    <property type="evidence" value="ECO:0007669"/>
    <property type="project" value="UniProtKB-ARBA"/>
</dbReference>
<protein>
    <recommendedName>
        <fullName evidence="3">Serine hydrolase domain-containing protein</fullName>
    </recommendedName>
</protein>
<evidence type="ECO:0000259" key="3">
    <source>
        <dbReference type="Pfam" id="PF03959"/>
    </source>
</evidence>
<dbReference type="GO" id="GO:0005737">
    <property type="term" value="C:cytoplasm"/>
    <property type="evidence" value="ECO:0007669"/>
    <property type="project" value="TreeGrafter"/>
</dbReference>
<comment type="caution">
    <text evidence="4">The sequence shown here is derived from an EMBL/GenBank/DDBJ whole genome shotgun (WGS) entry which is preliminary data.</text>
</comment>
<dbReference type="InterPro" id="IPR005645">
    <property type="entry name" value="FSH-like_dom"/>
</dbReference>
<dbReference type="OrthoDB" id="2094269at2759"/>
<dbReference type="Gene3D" id="3.40.50.1820">
    <property type="entry name" value="alpha/beta hydrolase"/>
    <property type="match status" value="1"/>
</dbReference>
<dbReference type="PANTHER" id="PTHR48070">
    <property type="entry name" value="ESTERASE OVCA2"/>
    <property type="match status" value="1"/>
</dbReference>
<accession>A0A9W4JJM9</accession>
<sequence length="264" mass="29999">MLHGNWQSASTFEIKTRFLQEPLREAILKTLSANNEPYAPSSIEFVYPNAILPPRVPNTHDPFVLEAQESDIEFTQHTESLDEESKISQWTWAYDNQGKGDIRGFKESIQYVLEILHEQGPFIGVIGFSMGAALAALIASLLEPRRRPSNSHFNSYNIQHPPLQFAVCFSGFMLSQTQYRYLYYPKIETPILHFIGKLDPWISGSQTLKLARRCRSAKVAYFMGTHYVPRTKETVKMLVQFVTDACGGGEGESIESLESDWVDI</sequence>
<keyword evidence="1" id="KW-0378">Hydrolase</keyword>
<dbReference type="SUPFAM" id="SSF53474">
    <property type="entry name" value="alpha/beta-Hydrolases"/>
    <property type="match status" value="1"/>
</dbReference>
<evidence type="ECO:0000256" key="2">
    <source>
        <dbReference type="SAM" id="Phobius"/>
    </source>
</evidence>
<dbReference type="AlphaFoldDB" id="A0A9W4JJM9"/>
<feature type="transmembrane region" description="Helical" evidence="2">
    <location>
        <begin position="122"/>
        <end position="142"/>
    </location>
</feature>
<dbReference type="GO" id="GO:0019748">
    <property type="term" value="P:secondary metabolic process"/>
    <property type="evidence" value="ECO:0007669"/>
    <property type="project" value="TreeGrafter"/>
</dbReference>
<dbReference type="GO" id="GO:0016787">
    <property type="term" value="F:hydrolase activity"/>
    <property type="evidence" value="ECO:0007669"/>
    <property type="project" value="UniProtKB-KW"/>
</dbReference>
<proteinExistence type="predicted"/>
<feature type="domain" description="Serine hydrolase" evidence="3">
    <location>
        <begin position="1"/>
        <end position="236"/>
    </location>
</feature>
<dbReference type="Pfam" id="PF03959">
    <property type="entry name" value="FSH1"/>
    <property type="match status" value="1"/>
</dbReference>
<name>A0A9W4JJM9_9EURO</name>
<dbReference type="GO" id="GO:0072330">
    <property type="term" value="P:monocarboxylic acid biosynthetic process"/>
    <property type="evidence" value="ECO:0007669"/>
    <property type="project" value="UniProtKB-ARBA"/>
</dbReference>
<evidence type="ECO:0000313" key="4">
    <source>
        <dbReference type="EMBL" id="CAG8403514.1"/>
    </source>
</evidence>
<evidence type="ECO:0000313" key="5">
    <source>
        <dbReference type="Proteomes" id="UP001152646"/>
    </source>
</evidence>
<reference evidence="4" key="1">
    <citation type="submission" date="2021-07" db="EMBL/GenBank/DDBJ databases">
        <authorList>
            <person name="Branca A.L. A."/>
        </authorList>
    </citation>
    <scope>NUCLEOTIDE SEQUENCE</scope>
</reference>
<dbReference type="InterPro" id="IPR029058">
    <property type="entry name" value="AB_hydrolase_fold"/>
</dbReference>
<keyword evidence="2" id="KW-0812">Transmembrane</keyword>
<dbReference type="GO" id="GO:0005634">
    <property type="term" value="C:nucleus"/>
    <property type="evidence" value="ECO:0007669"/>
    <property type="project" value="TreeGrafter"/>
</dbReference>